<feature type="region of interest" description="Disordered" evidence="1">
    <location>
        <begin position="29"/>
        <end position="60"/>
    </location>
</feature>
<keyword evidence="4" id="KW-1185">Reference proteome</keyword>
<keyword evidence="2" id="KW-0732">Signal</keyword>
<dbReference type="RefSeq" id="WP_022217458.1">
    <property type="nucleotide sequence ID" value="NZ_JBBNGJ010000002.1"/>
</dbReference>
<organism evidence="3 4">
    <name type="scientific">Coprococcus aceti</name>
    <dbReference type="NCBI Taxonomy" id="2981786"/>
    <lineage>
        <taxon>Bacteria</taxon>
        <taxon>Bacillati</taxon>
        <taxon>Bacillota</taxon>
        <taxon>Clostridia</taxon>
        <taxon>Lachnospirales</taxon>
        <taxon>Lachnospiraceae</taxon>
        <taxon>Coprococcus</taxon>
    </lineage>
</organism>
<name>A0ABV1I7C9_9FIRM</name>
<feature type="chain" id="PRO_5046514042" description="DUF4352 domain-containing protein" evidence="2">
    <location>
        <begin position="24"/>
        <end position="286"/>
    </location>
</feature>
<evidence type="ECO:0000256" key="2">
    <source>
        <dbReference type="SAM" id="SignalP"/>
    </source>
</evidence>
<reference evidence="3 4" key="1">
    <citation type="submission" date="2024-04" db="EMBL/GenBank/DDBJ databases">
        <title>Human intestinal bacterial collection.</title>
        <authorList>
            <person name="Pauvert C."/>
            <person name="Hitch T.C.A."/>
            <person name="Clavel T."/>
        </authorList>
    </citation>
    <scope>NUCLEOTIDE SEQUENCE [LARGE SCALE GENOMIC DNA]</scope>
    <source>
        <strain evidence="3 4">CLA-AA-H181</strain>
    </source>
</reference>
<dbReference type="Proteomes" id="UP001494672">
    <property type="component" value="Unassembled WGS sequence"/>
</dbReference>
<feature type="compositionally biased region" description="Low complexity" evidence="1">
    <location>
        <begin position="42"/>
        <end position="57"/>
    </location>
</feature>
<proteinExistence type="predicted"/>
<gene>
    <name evidence="3" type="ORF">AAAU18_03030</name>
</gene>
<evidence type="ECO:0000313" key="3">
    <source>
        <dbReference type="EMBL" id="MEQ2591886.1"/>
    </source>
</evidence>
<sequence>MKKKYLAAVIICVLIMATGGTSAYMLQKNKETPEERSGTTMKTTTNASSETSTTSEKSVAEGVGDNVLMVGAIKIEMLSADVIEGSEISTENRYPVEYFRDQTLPDPEETEDIIDWDSIYEEAPEVKDLQLSDYDAYTAEESEEIIDRNKNVIDKYTYTKVKPRKFYFIKCKLTNMGNADVEDVFPYYVVYDSPEASEISYNEVLCYYDKSIYTDGDERAMRYYFFRLNGHESMECTIGLAVPQEFGENEKHYYGKPITGNFSYDPAKLPDYVDIDSLPKTETDDQ</sequence>
<protein>
    <recommendedName>
        <fullName evidence="5">DUF4352 domain-containing protein</fullName>
    </recommendedName>
</protein>
<evidence type="ECO:0008006" key="5">
    <source>
        <dbReference type="Google" id="ProtNLM"/>
    </source>
</evidence>
<accession>A0ABV1I7C9</accession>
<evidence type="ECO:0000256" key="1">
    <source>
        <dbReference type="SAM" id="MobiDB-lite"/>
    </source>
</evidence>
<comment type="caution">
    <text evidence="3">The sequence shown here is derived from an EMBL/GenBank/DDBJ whole genome shotgun (WGS) entry which is preliminary data.</text>
</comment>
<feature type="signal peptide" evidence="2">
    <location>
        <begin position="1"/>
        <end position="23"/>
    </location>
</feature>
<evidence type="ECO:0000313" key="4">
    <source>
        <dbReference type="Proteomes" id="UP001494672"/>
    </source>
</evidence>
<dbReference type="EMBL" id="JBBNGJ010000002">
    <property type="protein sequence ID" value="MEQ2591886.1"/>
    <property type="molecule type" value="Genomic_DNA"/>
</dbReference>